<keyword evidence="1 6" id="KW-0436">Ligase</keyword>
<keyword evidence="3 4" id="KW-0067">ATP-binding</keyword>
<dbReference type="InterPro" id="IPR003806">
    <property type="entry name" value="ATP-grasp_PylC-type"/>
</dbReference>
<dbReference type="GO" id="GO:0016874">
    <property type="term" value="F:ligase activity"/>
    <property type="evidence" value="ECO:0007669"/>
    <property type="project" value="UniProtKB-KW"/>
</dbReference>
<evidence type="ECO:0000313" key="6">
    <source>
        <dbReference type="EMBL" id="QHI72951.1"/>
    </source>
</evidence>
<dbReference type="AlphaFoldDB" id="A0A6P1MGS7"/>
<evidence type="ECO:0000313" key="7">
    <source>
        <dbReference type="Proteomes" id="UP000463883"/>
    </source>
</evidence>
<evidence type="ECO:0000259" key="5">
    <source>
        <dbReference type="PROSITE" id="PS50975"/>
    </source>
</evidence>
<dbReference type="GO" id="GO:0046872">
    <property type="term" value="F:metal ion binding"/>
    <property type="evidence" value="ECO:0007669"/>
    <property type="project" value="InterPro"/>
</dbReference>
<reference evidence="6 7" key="1">
    <citation type="submission" date="2020-01" db="EMBL/GenBank/DDBJ databases">
        <title>Genomic analysis of Aminipila sp. CBA3637.</title>
        <authorList>
            <person name="Kim Y.B."/>
            <person name="Roh S.W."/>
        </authorList>
    </citation>
    <scope>NUCLEOTIDE SEQUENCE [LARGE SCALE GENOMIC DNA]</scope>
    <source>
        <strain evidence="6 7">CBA3637</strain>
    </source>
</reference>
<dbReference type="RefSeq" id="WP_162362718.1">
    <property type="nucleotide sequence ID" value="NZ_CP047591.1"/>
</dbReference>
<accession>A0A6P1MGS7</accession>
<dbReference type="InterPro" id="IPR011761">
    <property type="entry name" value="ATP-grasp"/>
</dbReference>
<dbReference type="PANTHER" id="PTHR43055:SF1">
    <property type="entry name" value="FORMATE-DEPENDENT PHOSPHORIBOSYLGLYCINAMIDE FORMYLTRANSFERASE"/>
    <property type="match status" value="1"/>
</dbReference>
<dbReference type="SUPFAM" id="SSF52440">
    <property type="entry name" value="PreATP-grasp domain"/>
    <property type="match status" value="1"/>
</dbReference>
<evidence type="ECO:0000256" key="4">
    <source>
        <dbReference type="PROSITE-ProRule" id="PRU00409"/>
    </source>
</evidence>
<dbReference type="PANTHER" id="PTHR43055">
    <property type="entry name" value="FORMATE-DEPENDENT PHOSPHORIBOSYLGLYCINAMIDE FORMYLTRANSFERASE"/>
    <property type="match status" value="1"/>
</dbReference>
<evidence type="ECO:0000256" key="2">
    <source>
        <dbReference type="ARBA" id="ARBA00022741"/>
    </source>
</evidence>
<evidence type="ECO:0000256" key="1">
    <source>
        <dbReference type="ARBA" id="ARBA00022598"/>
    </source>
</evidence>
<dbReference type="Pfam" id="PF02655">
    <property type="entry name" value="ATP-grasp_3"/>
    <property type="match status" value="1"/>
</dbReference>
<evidence type="ECO:0000256" key="3">
    <source>
        <dbReference type="ARBA" id="ARBA00022840"/>
    </source>
</evidence>
<protein>
    <submittedName>
        <fullName evidence="6">3-methylornithine--L-lysine ligase PylC</fullName>
    </submittedName>
</protein>
<keyword evidence="2 4" id="KW-0547">Nucleotide-binding</keyword>
<feature type="domain" description="ATP-grasp" evidence="5">
    <location>
        <begin position="80"/>
        <end position="281"/>
    </location>
</feature>
<dbReference type="EMBL" id="CP047591">
    <property type="protein sequence ID" value="QHI72951.1"/>
    <property type="molecule type" value="Genomic_DNA"/>
</dbReference>
<dbReference type="GO" id="GO:0005829">
    <property type="term" value="C:cytosol"/>
    <property type="evidence" value="ECO:0007669"/>
    <property type="project" value="TreeGrafter"/>
</dbReference>
<sequence length="374" mass="42049">MKVAIIGGKLQGTEAAYLARLAGMQSILIDNNEKVPASGICDRFVCGDIVAKERNVIEAMKEADFILPANENDRVLTAIKEICEKEGLKLAFDFDAYNITSSKIKSDQLFHQNHIPAPLYYPEGQGPYILKPSGESGSAGVTLLKTQEQVEEFLKKQTDRENWIAEEFLEGSSYSIEVIGNQNGYRTYTVTQIHMDDVYDCCKVTAPCPELTERQKEQFSQLGVTLARLVNLKGIMDVEVIHHQGQLKVLEIDARIPSQTPIAVYYSSGVNLLSELADIVLSDQFCHEKTDYRRYCAYEHYKLENSQIIQEGEHMMSHARPLNIMNDAFKSDVVISDYFHGCSDFKGIFVNSASDSGQLEEKREQVKSNLKLLP</sequence>
<dbReference type="Gene3D" id="3.30.470.20">
    <property type="entry name" value="ATP-grasp fold, B domain"/>
    <property type="match status" value="1"/>
</dbReference>
<proteinExistence type="predicted"/>
<gene>
    <name evidence="6" type="primary">pylC</name>
    <name evidence="6" type="ORF">Ami3637_11540</name>
</gene>
<dbReference type="InterPro" id="IPR016185">
    <property type="entry name" value="PreATP-grasp_dom_sf"/>
</dbReference>
<organism evidence="6 7">
    <name type="scientific">Aminipila terrae</name>
    <dbReference type="NCBI Taxonomy" id="2697030"/>
    <lineage>
        <taxon>Bacteria</taxon>
        <taxon>Bacillati</taxon>
        <taxon>Bacillota</taxon>
        <taxon>Clostridia</taxon>
        <taxon>Peptostreptococcales</taxon>
        <taxon>Anaerovoracaceae</taxon>
        <taxon>Aminipila</taxon>
    </lineage>
</organism>
<dbReference type="Gene3D" id="3.40.50.720">
    <property type="entry name" value="NAD(P)-binding Rossmann-like Domain"/>
    <property type="match status" value="1"/>
</dbReference>
<dbReference type="SUPFAM" id="SSF56059">
    <property type="entry name" value="Glutathione synthetase ATP-binding domain-like"/>
    <property type="match status" value="1"/>
</dbReference>
<dbReference type="GO" id="GO:0005524">
    <property type="term" value="F:ATP binding"/>
    <property type="evidence" value="ECO:0007669"/>
    <property type="project" value="UniProtKB-UniRule"/>
</dbReference>
<name>A0A6P1MGS7_9FIRM</name>
<dbReference type="InterPro" id="IPR023890">
    <property type="entry name" value="Pyrrolys_PylC"/>
</dbReference>
<dbReference type="NCBIfam" id="TIGR03909">
    <property type="entry name" value="pyrrolys_PylC"/>
    <property type="match status" value="1"/>
</dbReference>
<dbReference type="Proteomes" id="UP000463883">
    <property type="component" value="Chromosome"/>
</dbReference>
<dbReference type="GO" id="GO:0071524">
    <property type="term" value="P:pyrrolysine biosynthetic process"/>
    <property type="evidence" value="ECO:0007669"/>
    <property type="project" value="InterPro"/>
</dbReference>
<dbReference type="PROSITE" id="PS50975">
    <property type="entry name" value="ATP_GRASP"/>
    <property type="match status" value="1"/>
</dbReference>
<dbReference type="KEGG" id="amic:Ami3637_11540"/>
<keyword evidence="7" id="KW-1185">Reference proteome</keyword>